<protein>
    <submittedName>
        <fullName evidence="1">Uncharacterized protein</fullName>
    </submittedName>
</protein>
<evidence type="ECO:0000313" key="2">
    <source>
        <dbReference type="Proteomes" id="UP000192491"/>
    </source>
</evidence>
<dbReference type="EMBL" id="MTEJ01000111">
    <property type="protein sequence ID" value="OQX10475.1"/>
    <property type="molecule type" value="Genomic_DNA"/>
</dbReference>
<accession>A0A1Y1QPG7</accession>
<gene>
    <name evidence="1" type="ORF">BWK73_20010</name>
</gene>
<organism evidence="1 2">
    <name type="scientific">Thiothrix lacustris</name>
    <dbReference type="NCBI Taxonomy" id="525917"/>
    <lineage>
        <taxon>Bacteria</taxon>
        <taxon>Pseudomonadati</taxon>
        <taxon>Pseudomonadota</taxon>
        <taxon>Gammaproteobacteria</taxon>
        <taxon>Thiotrichales</taxon>
        <taxon>Thiotrichaceae</taxon>
        <taxon>Thiothrix</taxon>
    </lineage>
</organism>
<comment type="caution">
    <text evidence="1">The sequence shown here is derived from an EMBL/GenBank/DDBJ whole genome shotgun (WGS) entry which is preliminary data.</text>
</comment>
<evidence type="ECO:0000313" key="1">
    <source>
        <dbReference type="EMBL" id="OQX10475.1"/>
    </source>
</evidence>
<reference evidence="1 2" key="1">
    <citation type="submission" date="2017-01" db="EMBL/GenBank/DDBJ databases">
        <title>Novel large sulfur bacteria in the metagenomes of groundwater-fed chemosynthetic microbial mats in the Lake Huron basin.</title>
        <authorList>
            <person name="Sharrar A.M."/>
            <person name="Flood B.E."/>
            <person name="Bailey J.V."/>
            <person name="Jones D.S."/>
            <person name="Biddanda B."/>
            <person name="Ruberg S.A."/>
            <person name="Marcus D.N."/>
            <person name="Dick G.J."/>
        </authorList>
    </citation>
    <scope>NUCLEOTIDE SEQUENCE [LARGE SCALE GENOMIC DNA]</scope>
    <source>
        <strain evidence="1">A8</strain>
    </source>
</reference>
<dbReference type="AlphaFoldDB" id="A0A1Y1QPG7"/>
<name>A0A1Y1QPG7_9GAMM</name>
<proteinExistence type="predicted"/>
<sequence>MNRDSTIAYAMQMAQSASLQQLSDFLSVTTGMLHVVRDGSVHQTETRYGSELFEVTPYHKDKDVGWMAYTADVMIVGNLADARQMAEEFVRGAKRDWHYDKAVITALREIVTEYVA</sequence>
<dbReference type="Proteomes" id="UP000192491">
    <property type="component" value="Unassembled WGS sequence"/>
</dbReference>